<evidence type="ECO:0000313" key="6">
    <source>
        <dbReference type="Ensembl" id="ENSNMLP00000008801.1"/>
    </source>
</evidence>
<name>A0A8C6SN97_9GOBI</name>
<accession>A0A8C6SN97</accession>
<evidence type="ECO:0000256" key="2">
    <source>
        <dbReference type="ARBA" id="ARBA00022692"/>
    </source>
</evidence>
<dbReference type="PRINTS" id="PR00259">
    <property type="entry name" value="TMFOUR"/>
</dbReference>
<evidence type="ECO:0000256" key="1">
    <source>
        <dbReference type="ARBA" id="ARBA00004141"/>
    </source>
</evidence>
<feature type="transmembrane region" description="Helical" evidence="5">
    <location>
        <begin position="164"/>
        <end position="186"/>
    </location>
</feature>
<evidence type="ECO:0000256" key="4">
    <source>
        <dbReference type="ARBA" id="ARBA00023136"/>
    </source>
</evidence>
<feature type="transmembrane region" description="Helical" evidence="5">
    <location>
        <begin position="75"/>
        <end position="100"/>
    </location>
</feature>
<proteinExistence type="predicted"/>
<comment type="subcellular location">
    <subcellularLocation>
        <location evidence="1">Membrane</location>
        <topology evidence="1">Multi-pass membrane protein</topology>
    </subcellularLocation>
</comment>
<evidence type="ECO:0000256" key="3">
    <source>
        <dbReference type="ARBA" id="ARBA00022989"/>
    </source>
</evidence>
<dbReference type="PANTHER" id="PTHR19282">
    <property type="entry name" value="TETRASPANIN"/>
    <property type="match status" value="1"/>
</dbReference>
<protein>
    <submittedName>
        <fullName evidence="6">Tetraspanin 13a</fullName>
    </submittedName>
</protein>
<evidence type="ECO:0000313" key="7">
    <source>
        <dbReference type="Proteomes" id="UP000694523"/>
    </source>
</evidence>
<feature type="transmembrane region" description="Helical" evidence="5">
    <location>
        <begin position="45"/>
        <end position="68"/>
    </location>
</feature>
<dbReference type="Ensembl" id="ENSNMLT00000009982.1">
    <property type="protein sequence ID" value="ENSNMLP00000008801.1"/>
    <property type="gene ID" value="ENSNMLG00000006189.1"/>
</dbReference>
<sequence>MFSNISMALLLCICLSFLYTPLVSVLLVGVACWGKLFSLVSSVRVVVAVIGVGCFLFLVAFMGLCGALKHNQILLFFYMIVLFVVFVMQFSVSCACLSLNKEQQDRLLEAGWNRSEATHRDVERTLNCCGFTHVDNATCAALFGHSAPSCQPCADKITRYTGDILRFTGGIGLFFSFTEILGVWLAHRYRNLKNPRKPPGAFL</sequence>
<keyword evidence="2 5" id="KW-0812">Transmembrane</keyword>
<dbReference type="GO" id="GO:0016020">
    <property type="term" value="C:membrane"/>
    <property type="evidence" value="ECO:0007669"/>
    <property type="project" value="UniProtKB-SubCell"/>
</dbReference>
<dbReference type="Pfam" id="PF00335">
    <property type="entry name" value="Tetraspanin"/>
    <property type="match status" value="1"/>
</dbReference>
<keyword evidence="4 5" id="KW-0472">Membrane</keyword>
<keyword evidence="3 5" id="KW-1133">Transmembrane helix</keyword>
<dbReference type="Proteomes" id="UP000694523">
    <property type="component" value="Unplaced"/>
</dbReference>
<dbReference type="AlphaFoldDB" id="A0A8C6SN97"/>
<dbReference type="PANTHER" id="PTHR19282:SF203">
    <property type="entry name" value="TETRASPANIN-13"/>
    <property type="match status" value="1"/>
</dbReference>
<reference evidence="6" key="2">
    <citation type="submission" date="2025-09" db="UniProtKB">
        <authorList>
            <consortium name="Ensembl"/>
        </authorList>
    </citation>
    <scope>IDENTIFICATION</scope>
</reference>
<keyword evidence="7" id="KW-1185">Reference proteome</keyword>
<evidence type="ECO:0000256" key="5">
    <source>
        <dbReference type="SAM" id="Phobius"/>
    </source>
</evidence>
<reference evidence="6" key="1">
    <citation type="submission" date="2025-08" db="UniProtKB">
        <authorList>
            <consortium name="Ensembl"/>
        </authorList>
    </citation>
    <scope>IDENTIFICATION</scope>
</reference>
<organism evidence="6 7">
    <name type="scientific">Neogobius melanostomus</name>
    <name type="common">round goby</name>
    <dbReference type="NCBI Taxonomy" id="47308"/>
    <lineage>
        <taxon>Eukaryota</taxon>
        <taxon>Metazoa</taxon>
        <taxon>Chordata</taxon>
        <taxon>Craniata</taxon>
        <taxon>Vertebrata</taxon>
        <taxon>Euteleostomi</taxon>
        <taxon>Actinopterygii</taxon>
        <taxon>Neopterygii</taxon>
        <taxon>Teleostei</taxon>
        <taxon>Neoteleostei</taxon>
        <taxon>Acanthomorphata</taxon>
        <taxon>Gobiaria</taxon>
        <taxon>Gobiiformes</taxon>
        <taxon>Gobioidei</taxon>
        <taxon>Gobiidae</taxon>
        <taxon>Benthophilinae</taxon>
        <taxon>Neogobiini</taxon>
        <taxon>Neogobius</taxon>
    </lineage>
</organism>
<dbReference type="InterPro" id="IPR018499">
    <property type="entry name" value="Tetraspanin/Peripherin"/>
</dbReference>